<sequence>MTPDAPLFLHRIPGPEPAPDAPLVPYWSVTKTVIALCALRLAEAQRLDLDAPLADIGATLRQLLDHTAGLPDYVTLPAYRDSVARDDEPWPADDLLRAALAQGRLFAPGEGWAYSNVGYLLARRVIEEAAGLPLDAVVQEQICAPLGLRSLRLATGRRDFRDLPFPGTQRYHPGWVYHGCLIGSAEDAARLMHALFTGKILKPESRTQMIAARPLGGALPGRPWTECGYGLGLMCGRFGAAGRVLGHSGGGPFSLAAVYHFPELPAPVTVAAFTGGGGEGRAEFAAQEAALKPRP</sequence>
<name>A0A2T7UNI9_9RHOB</name>
<evidence type="ECO:0000313" key="3">
    <source>
        <dbReference type="Proteomes" id="UP000244810"/>
    </source>
</evidence>
<dbReference type="InterPro" id="IPR012338">
    <property type="entry name" value="Beta-lactam/transpept-like"/>
</dbReference>
<organism evidence="2 3">
    <name type="scientific">Pararhodobacter aggregans</name>
    <dbReference type="NCBI Taxonomy" id="404875"/>
    <lineage>
        <taxon>Bacteria</taxon>
        <taxon>Pseudomonadati</taxon>
        <taxon>Pseudomonadota</taxon>
        <taxon>Alphaproteobacteria</taxon>
        <taxon>Rhodobacterales</taxon>
        <taxon>Paracoccaceae</taxon>
        <taxon>Pararhodobacter</taxon>
    </lineage>
</organism>
<dbReference type="Gene3D" id="3.40.710.10">
    <property type="entry name" value="DD-peptidase/beta-lactamase superfamily"/>
    <property type="match status" value="1"/>
</dbReference>
<keyword evidence="2" id="KW-0378">Hydrolase</keyword>
<evidence type="ECO:0000313" key="2">
    <source>
        <dbReference type="EMBL" id="PVE46285.1"/>
    </source>
</evidence>
<protein>
    <submittedName>
        <fullName evidence="2">Serine hydrolase</fullName>
    </submittedName>
</protein>
<dbReference type="PANTHER" id="PTHR46825">
    <property type="entry name" value="D-ALANYL-D-ALANINE-CARBOXYPEPTIDASE/ENDOPEPTIDASE AMPH"/>
    <property type="match status" value="1"/>
</dbReference>
<dbReference type="OrthoDB" id="5377981at2"/>
<proteinExistence type="predicted"/>
<dbReference type="Pfam" id="PF00144">
    <property type="entry name" value="Beta-lactamase"/>
    <property type="match status" value="1"/>
</dbReference>
<dbReference type="InterPro" id="IPR050491">
    <property type="entry name" value="AmpC-like"/>
</dbReference>
<dbReference type="PANTHER" id="PTHR46825:SF7">
    <property type="entry name" value="D-ALANYL-D-ALANINE CARBOXYPEPTIDASE"/>
    <property type="match status" value="1"/>
</dbReference>
<accession>A0A2T7UNI9</accession>
<dbReference type="SUPFAM" id="SSF56601">
    <property type="entry name" value="beta-lactamase/transpeptidase-like"/>
    <property type="match status" value="1"/>
</dbReference>
<reference evidence="2 3" key="1">
    <citation type="journal article" date="2011" name="Syst. Appl. Microbiol.">
        <title>Defluviimonas denitrificans gen. nov., sp. nov., and Pararhodobacter aggregans gen. nov., sp. nov., non-phototrophic Rhodobacteraceae from the biofilter of a marine aquaculture.</title>
        <authorList>
            <person name="Foesel B.U."/>
            <person name="Drake H.L."/>
            <person name="Schramm A."/>
        </authorList>
    </citation>
    <scope>NUCLEOTIDE SEQUENCE [LARGE SCALE GENOMIC DNA]</scope>
    <source>
        <strain evidence="2 3">D1-19</strain>
    </source>
</reference>
<comment type="caution">
    <text evidence="2">The sequence shown here is derived from an EMBL/GenBank/DDBJ whole genome shotgun (WGS) entry which is preliminary data.</text>
</comment>
<feature type="domain" description="Beta-lactamase-related" evidence="1">
    <location>
        <begin position="23"/>
        <end position="282"/>
    </location>
</feature>
<dbReference type="EMBL" id="QDDR01000009">
    <property type="protein sequence ID" value="PVE46285.1"/>
    <property type="molecule type" value="Genomic_DNA"/>
</dbReference>
<dbReference type="GO" id="GO:0016787">
    <property type="term" value="F:hydrolase activity"/>
    <property type="evidence" value="ECO:0007669"/>
    <property type="project" value="UniProtKB-KW"/>
</dbReference>
<dbReference type="RefSeq" id="WP_107753174.1">
    <property type="nucleotide sequence ID" value="NZ_QBKF01000009.1"/>
</dbReference>
<dbReference type="Proteomes" id="UP000244810">
    <property type="component" value="Unassembled WGS sequence"/>
</dbReference>
<gene>
    <name evidence="2" type="ORF">DDE23_16715</name>
</gene>
<dbReference type="AlphaFoldDB" id="A0A2T7UNI9"/>
<dbReference type="InterPro" id="IPR001466">
    <property type="entry name" value="Beta-lactam-related"/>
</dbReference>
<evidence type="ECO:0000259" key="1">
    <source>
        <dbReference type="Pfam" id="PF00144"/>
    </source>
</evidence>
<keyword evidence="3" id="KW-1185">Reference proteome</keyword>